<evidence type="ECO:0000313" key="8">
    <source>
        <dbReference type="Proteomes" id="UP000245996"/>
    </source>
</evidence>
<evidence type="ECO:0000256" key="2">
    <source>
        <dbReference type="ARBA" id="ARBA00022723"/>
    </source>
</evidence>
<dbReference type="GO" id="GO:0051539">
    <property type="term" value="F:4 iron, 4 sulfur cluster binding"/>
    <property type="evidence" value="ECO:0007669"/>
    <property type="project" value="UniProtKB-KW"/>
</dbReference>
<evidence type="ECO:0000256" key="3">
    <source>
        <dbReference type="ARBA" id="ARBA00023004"/>
    </source>
</evidence>
<dbReference type="InterPro" id="IPR017896">
    <property type="entry name" value="4Fe4S_Fe-S-bd"/>
</dbReference>
<evidence type="ECO:0000259" key="5">
    <source>
        <dbReference type="PROSITE" id="PS51379"/>
    </source>
</evidence>
<keyword evidence="1" id="KW-0004">4Fe-4S</keyword>
<dbReference type="Proteomes" id="UP000245996">
    <property type="component" value="Unassembled WGS sequence"/>
</dbReference>
<dbReference type="PANTHER" id="PTHR42859">
    <property type="entry name" value="OXIDOREDUCTASE"/>
    <property type="match status" value="1"/>
</dbReference>
<reference evidence="6" key="2">
    <citation type="submission" date="2022-05" db="EMBL/GenBank/DDBJ databases">
        <authorList>
            <person name="Pothier F. J."/>
        </authorList>
    </citation>
    <scope>NUCLEOTIDE SEQUENCE</scope>
    <source>
        <strain evidence="6">DAPP-PG734</strain>
    </source>
</reference>
<feature type="domain" description="4Fe-4S ferredoxin-type" evidence="5">
    <location>
        <begin position="8"/>
        <end position="38"/>
    </location>
</feature>
<evidence type="ECO:0000313" key="6">
    <source>
        <dbReference type="EMBL" id="CAH6285485.1"/>
    </source>
</evidence>
<organism evidence="6 9">
    <name type="scientific">Enterobacter agglomerans</name>
    <name type="common">Erwinia herbicola</name>
    <name type="synonym">Pantoea agglomerans</name>
    <dbReference type="NCBI Taxonomy" id="549"/>
    <lineage>
        <taxon>Bacteria</taxon>
        <taxon>Pseudomonadati</taxon>
        <taxon>Pseudomonadota</taxon>
        <taxon>Gammaproteobacteria</taxon>
        <taxon>Enterobacterales</taxon>
        <taxon>Erwiniaceae</taxon>
        <taxon>Pantoea</taxon>
        <taxon>Pantoea agglomerans group</taxon>
    </lineage>
</organism>
<dbReference type="GO" id="GO:0046872">
    <property type="term" value="F:metal ion binding"/>
    <property type="evidence" value="ECO:0007669"/>
    <property type="project" value="UniProtKB-KW"/>
</dbReference>
<sequence>MRTNTAMNQYVIADPKRCIGCNTCMATCSQEHLRHGLQSAPRLQVIRNRLDSVPVMCHQCEDAPCAQVCPVNAITRENDAIHLNESLCVSCKLCGIACPFGAITFSGSTPLAIPAHCNSAKALPAPLPPRAISPLIDCIPGVRAVAVKCDLCSFSPEGPACVKTCPTQAIMLVTASVAEHASQQKRLNAMNISPGGMMSLGAPDTEVRS</sequence>
<dbReference type="Proteomes" id="UP001158961">
    <property type="component" value="Chromosome"/>
</dbReference>
<keyword evidence="2" id="KW-0479">Metal-binding</keyword>
<dbReference type="Gene3D" id="3.30.70.20">
    <property type="match status" value="2"/>
</dbReference>
<evidence type="ECO:0000256" key="4">
    <source>
        <dbReference type="ARBA" id="ARBA00023014"/>
    </source>
</evidence>
<dbReference type="EMBL" id="OW970315">
    <property type="protein sequence ID" value="CAH6285485.1"/>
    <property type="molecule type" value="Genomic_DNA"/>
</dbReference>
<dbReference type="CDD" id="cd10554">
    <property type="entry name" value="HycB_like"/>
    <property type="match status" value="1"/>
</dbReference>
<evidence type="ECO:0000256" key="1">
    <source>
        <dbReference type="ARBA" id="ARBA00022485"/>
    </source>
</evidence>
<dbReference type="SUPFAM" id="SSF54862">
    <property type="entry name" value="4Fe-4S ferredoxins"/>
    <property type="match status" value="1"/>
</dbReference>
<dbReference type="InterPro" id="IPR017900">
    <property type="entry name" value="4Fe4S_Fe_S_CS"/>
</dbReference>
<keyword evidence="3" id="KW-0408">Iron</keyword>
<protein>
    <submittedName>
        <fullName evidence="6">4Fe-4S dicluster domain-containing protein</fullName>
    </submittedName>
    <submittedName>
        <fullName evidence="7">Formate hydrogenlyase subunit 2</fullName>
    </submittedName>
</protein>
<proteinExistence type="predicted"/>
<dbReference type="PROSITE" id="PS00198">
    <property type="entry name" value="4FE4S_FER_1"/>
    <property type="match status" value="1"/>
</dbReference>
<dbReference type="Pfam" id="PF12838">
    <property type="entry name" value="Fer4_7"/>
    <property type="match status" value="1"/>
</dbReference>
<dbReference type="AlphaFoldDB" id="A0AAN2FCG7"/>
<dbReference type="PANTHER" id="PTHR42859:SF16">
    <property type="entry name" value="FORMATE HYDROGENLYASE SUBUNIT 2-RELATED"/>
    <property type="match status" value="1"/>
</dbReference>
<accession>A0AAN2FCG7</accession>
<feature type="domain" description="4Fe-4S ferredoxin-type" evidence="5">
    <location>
        <begin position="79"/>
        <end position="108"/>
    </location>
</feature>
<dbReference type="PROSITE" id="PS51379">
    <property type="entry name" value="4FE4S_FER_2"/>
    <property type="match status" value="2"/>
</dbReference>
<keyword evidence="4" id="KW-0411">Iron-sulfur</keyword>
<evidence type="ECO:0000313" key="9">
    <source>
        <dbReference type="Proteomes" id="UP001158961"/>
    </source>
</evidence>
<dbReference type="InterPro" id="IPR050294">
    <property type="entry name" value="RnfB_subfamily"/>
</dbReference>
<reference evidence="7 8" key="1">
    <citation type="submission" date="2018-05" db="EMBL/GenBank/DDBJ databases">
        <title>Genomic Encyclopedia of Type Strains, Phase IV (KMG-V): Genome sequencing to study the core and pangenomes of soil and plant-associated prokaryotes.</title>
        <authorList>
            <person name="Whitman W."/>
        </authorList>
    </citation>
    <scope>NUCLEOTIDE SEQUENCE [LARGE SCALE GENOMIC DNA]</scope>
    <source>
        <strain evidence="7 8">PNG 92-11</strain>
    </source>
</reference>
<dbReference type="Pfam" id="PF00037">
    <property type="entry name" value="Fer4"/>
    <property type="match status" value="1"/>
</dbReference>
<gene>
    <name evidence="7" type="ORF">C7430_10184</name>
    <name evidence="6" type="ORF">DAPPPG734_10310</name>
</gene>
<name>A0AAN2FCG7_ENTAG</name>
<evidence type="ECO:0000313" key="7">
    <source>
        <dbReference type="EMBL" id="PWJ82526.1"/>
    </source>
</evidence>
<dbReference type="EMBL" id="QGHE01000001">
    <property type="protein sequence ID" value="PWJ82526.1"/>
    <property type="molecule type" value="Genomic_DNA"/>
</dbReference>